<comment type="caution">
    <text evidence="2">The sequence shown here is derived from an EMBL/GenBank/DDBJ whole genome shotgun (WGS) entry which is preliminary data.</text>
</comment>
<gene>
    <name evidence="2" type="ORF">CSEC_2343</name>
</gene>
<dbReference type="RefSeq" id="WP_154017706.1">
    <property type="nucleotide sequence ID" value="NZ_CCEJ010000013.1"/>
</dbReference>
<evidence type="ECO:0000313" key="2">
    <source>
        <dbReference type="EMBL" id="CDR35149.1"/>
    </source>
</evidence>
<feature type="compositionally biased region" description="Basic and acidic residues" evidence="1">
    <location>
        <begin position="67"/>
        <end position="77"/>
    </location>
</feature>
<dbReference type="AlphaFoldDB" id="A0A090E3K2"/>
<dbReference type="EMBL" id="CCEJ010000013">
    <property type="protein sequence ID" value="CDR35149.1"/>
    <property type="molecule type" value="Genomic_DNA"/>
</dbReference>
<organism evidence="2 3">
    <name type="scientific">Candidatus Criblamydia sequanensis CRIB-18</name>
    <dbReference type="NCBI Taxonomy" id="1437425"/>
    <lineage>
        <taxon>Bacteria</taxon>
        <taxon>Pseudomonadati</taxon>
        <taxon>Chlamydiota</taxon>
        <taxon>Chlamydiia</taxon>
        <taxon>Parachlamydiales</taxon>
        <taxon>Candidatus Criblamydiaceae</taxon>
        <taxon>Candidatus Criblamydia</taxon>
    </lineage>
</organism>
<sequence length="161" mass="18060">MHHSVELKDCTPFFPSTPPSTSPINTSKSVQEKPTLSRIETTRREAMSLEKAPKKRGLNFSKKRITKKESGKEEVSEGKMELILESLKNMRLEESPTNDERSNIIPCATSASLSTNSKSLKQELIIFLVEQMLGENFPQVNPPTLCLLFLSIEGKNPSLKK</sequence>
<accession>A0A090E3K2</accession>
<reference evidence="2" key="2">
    <citation type="submission" date="2014-09" db="EMBL/GenBank/DDBJ databases">
        <title>Criblamydia sequanensis harbors a mega-plasmid encoding arsenite resistance.</title>
        <authorList>
            <person name="Bertelli C."/>
            <person name="Goesmann A."/>
            <person name="Greub G."/>
        </authorList>
    </citation>
    <scope>NUCLEOTIDE SEQUENCE [LARGE SCALE GENOMIC DNA]</scope>
    <source>
        <strain evidence="2">CRIB-18</strain>
    </source>
</reference>
<feature type="compositionally biased region" description="Polar residues" evidence="1">
    <location>
        <begin position="24"/>
        <end position="34"/>
    </location>
</feature>
<feature type="region of interest" description="Disordered" evidence="1">
    <location>
        <begin position="1"/>
        <end position="77"/>
    </location>
</feature>
<protein>
    <submittedName>
        <fullName evidence="2">Uncharacterized protein</fullName>
    </submittedName>
</protein>
<dbReference type="STRING" id="1437425.CSEC_2343"/>
<proteinExistence type="predicted"/>
<name>A0A090E3K2_9BACT</name>
<evidence type="ECO:0000313" key="3">
    <source>
        <dbReference type="Proteomes" id="UP000031552"/>
    </source>
</evidence>
<keyword evidence="3" id="KW-1185">Reference proteome</keyword>
<feature type="compositionally biased region" description="Basic and acidic residues" evidence="1">
    <location>
        <begin position="40"/>
        <end position="52"/>
    </location>
</feature>
<feature type="compositionally biased region" description="Basic residues" evidence="1">
    <location>
        <begin position="53"/>
        <end position="66"/>
    </location>
</feature>
<reference evidence="2" key="1">
    <citation type="submission" date="2013-12" db="EMBL/GenBank/DDBJ databases">
        <authorList>
            <person name="Linke B."/>
        </authorList>
    </citation>
    <scope>NUCLEOTIDE SEQUENCE [LARGE SCALE GENOMIC DNA]</scope>
    <source>
        <strain evidence="2">CRIB-18</strain>
    </source>
</reference>
<dbReference type="Proteomes" id="UP000031552">
    <property type="component" value="Unassembled WGS sequence"/>
</dbReference>
<evidence type="ECO:0000256" key="1">
    <source>
        <dbReference type="SAM" id="MobiDB-lite"/>
    </source>
</evidence>